<dbReference type="Gene3D" id="3.90.470.20">
    <property type="entry name" value="4'-phosphopantetheinyl transferase domain"/>
    <property type="match status" value="1"/>
</dbReference>
<dbReference type="Pfam" id="PF01648">
    <property type="entry name" value="ACPS"/>
    <property type="match status" value="1"/>
</dbReference>
<evidence type="ECO:0000256" key="3">
    <source>
        <dbReference type="ARBA" id="ARBA00022842"/>
    </source>
</evidence>
<dbReference type="GO" id="GO:0008897">
    <property type="term" value="F:holo-[acyl-carrier-protein] synthase activity"/>
    <property type="evidence" value="ECO:0007669"/>
    <property type="project" value="InterPro"/>
</dbReference>
<dbReference type="EMBL" id="MGAY01000017">
    <property type="protein sequence ID" value="OGK56995.1"/>
    <property type="molecule type" value="Genomic_DNA"/>
</dbReference>
<accession>A0A1F7JN05</accession>
<proteinExistence type="predicted"/>
<evidence type="ECO:0000256" key="2">
    <source>
        <dbReference type="ARBA" id="ARBA00022723"/>
    </source>
</evidence>
<keyword evidence="1" id="KW-0808">Transferase</keyword>
<name>A0A1F7JN05_9BACT</name>
<dbReference type="InterPro" id="IPR037143">
    <property type="entry name" value="4-PPantetheinyl_Trfase_dom_sf"/>
</dbReference>
<feature type="domain" description="4'-phosphopantetheinyl transferase" evidence="4">
    <location>
        <begin position="3"/>
        <end position="79"/>
    </location>
</feature>
<comment type="caution">
    <text evidence="5">The sequence shown here is derived from an EMBL/GenBank/DDBJ whole genome shotgun (WGS) entry which is preliminary data.</text>
</comment>
<evidence type="ECO:0000259" key="4">
    <source>
        <dbReference type="Pfam" id="PF01648"/>
    </source>
</evidence>
<evidence type="ECO:0000256" key="1">
    <source>
        <dbReference type="ARBA" id="ARBA00022679"/>
    </source>
</evidence>
<organism evidence="5 6">
    <name type="scientific">Candidatus Roizmanbacteria bacterium RIFCSPLOWO2_02_FULL_38_10</name>
    <dbReference type="NCBI Taxonomy" id="1802074"/>
    <lineage>
        <taxon>Bacteria</taxon>
        <taxon>Candidatus Roizmaniibacteriota</taxon>
    </lineage>
</organism>
<dbReference type="InterPro" id="IPR004568">
    <property type="entry name" value="Ppantetheine-prot_Trfase_dom"/>
</dbReference>
<dbReference type="InterPro" id="IPR008278">
    <property type="entry name" value="4-PPantetheinyl_Trfase_dom"/>
</dbReference>
<keyword evidence="3" id="KW-0460">Magnesium</keyword>
<dbReference type="GO" id="GO:0006633">
    <property type="term" value="P:fatty acid biosynthetic process"/>
    <property type="evidence" value="ECO:0007669"/>
    <property type="project" value="InterPro"/>
</dbReference>
<keyword evidence="2" id="KW-0479">Metal-binding</keyword>
<protein>
    <recommendedName>
        <fullName evidence="4">4'-phosphopantetheinyl transferase domain-containing protein</fullName>
    </recommendedName>
</protein>
<dbReference type="GO" id="GO:0000287">
    <property type="term" value="F:magnesium ion binding"/>
    <property type="evidence" value="ECO:0007669"/>
    <property type="project" value="InterPro"/>
</dbReference>
<dbReference type="AlphaFoldDB" id="A0A1F7JN05"/>
<dbReference type="STRING" id="1802074.A3J15_01600"/>
<dbReference type="SUPFAM" id="SSF56214">
    <property type="entry name" value="4'-phosphopantetheinyl transferase"/>
    <property type="match status" value="1"/>
</dbReference>
<gene>
    <name evidence="5" type="ORF">A3J15_01600</name>
</gene>
<dbReference type="Proteomes" id="UP000176376">
    <property type="component" value="Unassembled WGS sequence"/>
</dbReference>
<sequence length="111" mass="12580">MTIGIDVVDIEEFSQKIVSGKQAFLNRHFCRQELHDQKTEHLAGIFAAKEAIFKTGYFSKFDCLLIQITKDENNVPMVIDSLSSRPISNMHLSISHSKKTAVAIAIWETKK</sequence>
<evidence type="ECO:0000313" key="5">
    <source>
        <dbReference type="EMBL" id="OGK56995.1"/>
    </source>
</evidence>
<evidence type="ECO:0000313" key="6">
    <source>
        <dbReference type="Proteomes" id="UP000176376"/>
    </source>
</evidence>
<reference evidence="5 6" key="1">
    <citation type="journal article" date="2016" name="Nat. Commun.">
        <title>Thousands of microbial genomes shed light on interconnected biogeochemical processes in an aquifer system.</title>
        <authorList>
            <person name="Anantharaman K."/>
            <person name="Brown C.T."/>
            <person name="Hug L.A."/>
            <person name="Sharon I."/>
            <person name="Castelle C.J."/>
            <person name="Probst A.J."/>
            <person name="Thomas B.C."/>
            <person name="Singh A."/>
            <person name="Wilkins M.J."/>
            <person name="Karaoz U."/>
            <person name="Brodie E.L."/>
            <person name="Williams K.H."/>
            <person name="Hubbard S.S."/>
            <person name="Banfield J.F."/>
        </authorList>
    </citation>
    <scope>NUCLEOTIDE SEQUENCE [LARGE SCALE GENOMIC DNA]</scope>
</reference>
<dbReference type="NCBIfam" id="TIGR00556">
    <property type="entry name" value="pantethn_trn"/>
    <property type="match status" value="1"/>
</dbReference>